<name>A0ABP8ZQY8_9MICO</name>
<accession>A0ABP8ZQY8</accession>
<organism evidence="1 2">
    <name type="scientific">Microbacterium gilvum</name>
    <dbReference type="NCBI Taxonomy" id="1336204"/>
    <lineage>
        <taxon>Bacteria</taxon>
        <taxon>Bacillati</taxon>
        <taxon>Actinomycetota</taxon>
        <taxon>Actinomycetes</taxon>
        <taxon>Micrococcales</taxon>
        <taxon>Microbacteriaceae</taxon>
        <taxon>Microbacterium</taxon>
    </lineage>
</organism>
<gene>
    <name evidence="1" type="ORF">GCM10023351_01120</name>
</gene>
<protein>
    <submittedName>
        <fullName evidence="1">Uncharacterized protein</fullName>
    </submittedName>
</protein>
<evidence type="ECO:0000313" key="2">
    <source>
        <dbReference type="Proteomes" id="UP001501645"/>
    </source>
</evidence>
<keyword evidence="2" id="KW-1185">Reference proteome</keyword>
<proteinExistence type="predicted"/>
<dbReference type="Proteomes" id="UP001501645">
    <property type="component" value="Unassembled WGS sequence"/>
</dbReference>
<evidence type="ECO:0000313" key="1">
    <source>
        <dbReference type="EMBL" id="GAA4762471.1"/>
    </source>
</evidence>
<reference evidence="2" key="1">
    <citation type="journal article" date="2019" name="Int. J. Syst. Evol. Microbiol.">
        <title>The Global Catalogue of Microorganisms (GCM) 10K type strain sequencing project: providing services to taxonomists for standard genome sequencing and annotation.</title>
        <authorList>
            <consortium name="The Broad Institute Genomics Platform"/>
            <consortium name="The Broad Institute Genome Sequencing Center for Infectious Disease"/>
            <person name="Wu L."/>
            <person name="Ma J."/>
        </authorList>
    </citation>
    <scope>NUCLEOTIDE SEQUENCE [LARGE SCALE GENOMIC DNA]</scope>
    <source>
        <strain evidence="2">JCM 18537</strain>
    </source>
</reference>
<comment type="caution">
    <text evidence="1">The sequence shown here is derived from an EMBL/GenBank/DDBJ whole genome shotgun (WGS) entry which is preliminary data.</text>
</comment>
<dbReference type="RefSeq" id="WP_345434843.1">
    <property type="nucleotide sequence ID" value="NZ_BAABKO010000001.1"/>
</dbReference>
<sequence>MTAVDGVRVDPVAMWQAWRHEFEWHLDQVPLLLETMREHVVLVRSTRYDQVKITGGGYVDNMPSAVGSPADRDSNLLWAMLVVFTKSATEWINAEVLPPAAPIYPVLAQDRRTWLEDRVVVDPDGRTAGARADVTTKWLIAHAERIYPIEALDTYREGLFRTIRRYRAIYSAAGTVRRDRPITCRVCGQAGVLSDWITGADGRGTQIGRCKHCGEQYLPGE</sequence>
<dbReference type="EMBL" id="BAABKO010000001">
    <property type="protein sequence ID" value="GAA4762471.1"/>
    <property type="molecule type" value="Genomic_DNA"/>
</dbReference>